<evidence type="ECO:0000256" key="2">
    <source>
        <dbReference type="ARBA" id="ARBA00022448"/>
    </source>
</evidence>
<keyword evidence="10" id="KW-1185">Reference proteome</keyword>
<evidence type="ECO:0000256" key="4">
    <source>
        <dbReference type="ARBA" id="ARBA00022519"/>
    </source>
</evidence>
<dbReference type="FunFam" id="3.30.70.1430:FF:000001">
    <property type="entry name" value="Efflux pump membrane transporter"/>
    <property type="match status" value="1"/>
</dbReference>
<feature type="transmembrane region" description="Helical" evidence="8">
    <location>
        <begin position="338"/>
        <end position="354"/>
    </location>
</feature>
<feature type="transmembrane region" description="Helical" evidence="8">
    <location>
        <begin position="975"/>
        <end position="1001"/>
    </location>
</feature>
<comment type="subcellular location">
    <subcellularLocation>
        <location evidence="1">Cell inner membrane</location>
        <topology evidence="1">Multi-pass membrane protein</topology>
    </subcellularLocation>
</comment>
<feature type="transmembrane region" description="Helical" evidence="8">
    <location>
        <begin position="464"/>
        <end position="487"/>
    </location>
</feature>
<keyword evidence="2" id="KW-0813">Transport</keyword>
<dbReference type="InterPro" id="IPR027463">
    <property type="entry name" value="AcrB_DN_DC_subdom"/>
</dbReference>
<evidence type="ECO:0000256" key="1">
    <source>
        <dbReference type="ARBA" id="ARBA00004429"/>
    </source>
</evidence>
<dbReference type="SUPFAM" id="SSF82714">
    <property type="entry name" value="Multidrug efflux transporter AcrB TolC docking domain, DN and DC subdomains"/>
    <property type="match status" value="2"/>
</dbReference>
<keyword evidence="3" id="KW-1003">Cell membrane</keyword>
<accession>A0A369KPM9</accession>
<dbReference type="SUPFAM" id="SSF82866">
    <property type="entry name" value="Multidrug efflux transporter AcrB transmembrane domain"/>
    <property type="match status" value="2"/>
</dbReference>
<dbReference type="EMBL" id="QOVW01000083">
    <property type="protein sequence ID" value="RDB35522.1"/>
    <property type="molecule type" value="Genomic_DNA"/>
</dbReference>
<reference evidence="9" key="1">
    <citation type="submission" date="2018-04" db="EMBL/GenBank/DDBJ databases">
        <title>Draft genome sequence of the Candidatus Spirobacillus cienkowskii, a pathogen of freshwater Daphnia species, reconstructed from hemolymph metagenomic reads.</title>
        <authorList>
            <person name="Bresciani L."/>
            <person name="Lemos L.N."/>
            <person name="Wale N."/>
            <person name="Lin J.Y."/>
            <person name="Fernandes G.R."/>
            <person name="Duffy M.A."/>
            <person name="Rodrigues J.M."/>
        </authorList>
    </citation>
    <scope>NUCLEOTIDE SEQUENCE [LARGE SCALE GENOMIC DNA]</scope>
    <source>
        <strain evidence="9">Binning01</strain>
    </source>
</reference>
<evidence type="ECO:0000313" key="9">
    <source>
        <dbReference type="EMBL" id="RDB35522.1"/>
    </source>
</evidence>
<organism evidence="9 10">
    <name type="scientific">Spirobacillus cienkowskii</name>
    <dbReference type="NCBI Taxonomy" id="495820"/>
    <lineage>
        <taxon>Bacteria</taxon>
        <taxon>Pseudomonadati</taxon>
        <taxon>Bdellovibrionota</taxon>
        <taxon>Oligoflexia</taxon>
        <taxon>Silvanigrellales</taxon>
        <taxon>Spirobacillus</taxon>
    </lineage>
</organism>
<dbReference type="PANTHER" id="PTHR32063:SF34">
    <property type="entry name" value="MULTIDRUG RESISTANCE PROTEIN MDTC"/>
    <property type="match status" value="1"/>
</dbReference>
<dbReference type="Gene3D" id="3.30.70.1430">
    <property type="entry name" value="Multidrug efflux transporter AcrB pore domain"/>
    <property type="match status" value="2"/>
</dbReference>
<dbReference type="Gene3D" id="1.20.1640.10">
    <property type="entry name" value="Multidrug efflux transporter AcrB transmembrane domain"/>
    <property type="match status" value="2"/>
</dbReference>
<evidence type="ECO:0000256" key="5">
    <source>
        <dbReference type="ARBA" id="ARBA00022692"/>
    </source>
</evidence>
<dbReference type="GO" id="GO:0042910">
    <property type="term" value="F:xenobiotic transmembrane transporter activity"/>
    <property type="evidence" value="ECO:0007669"/>
    <property type="project" value="TreeGrafter"/>
</dbReference>
<dbReference type="InterPro" id="IPR001036">
    <property type="entry name" value="Acrflvin-R"/>
</dbReference>
<dbReference type="PRINTS" id="PR00702">
    <property type="entry name" value="ACRIFLAVINRP"/>
</dbReference>
<keyword evidence="4" id="KW-0997">Cell inner membrane</keyword>
<name>A0A369KPM9_9BACT</name>
<dbReference type="Gene3D" id="3.30.70.1440">
    <property type="entry name" value="Multidrug efflux transporter AcrB pore domain"/>
    <property type="match status" value="1"/>
</dbReference>
<keyword evidence="7 8" id="KW-0472">Membrane</keyword>
<dbReference type="SUPFAM" id="SSF82693">
    <property type="entry name" value="Multidrug efflux transporter AcrB pore domain, PN1, PN2, PC1 and PC2 subdomains"/>
    <property type="match status" value="4"/>
</dbReference>
<feature type="transmembrane region" description="Helical" evidence="8">
    <location>
        <begin position="361"/>
        <end position="383"/>
    </location>
</feature>
<feature type="transmembrane region" description="Helical" evidence="8">
    <location>
        <begin position="847"/>
        <end position="864"/>
    </location>
</feature>
<dbReference type="AlphaFoldDB" id="A0A369KPM9"/>
<dbReference type="Gene3D" id="3.30.70.1320">
    <property type="entry name" value="Multidrug efflux transporter AcrB pore domain like"/>
    <property type="match status" value="1"/>
</dbReference>
<feature type="transmembrane region" description="Helical" evidence="8">
    <location>
        <begin position="942"/>
        <end position="963"/>
    </location>
</feature>
<dbReference type="Gene3D" id="3.30.2090.10">
    <property type="entry name" value="Multidrug efflux transporter AcrB TolC docking domain, DN and DC subdomains"/>
    <property type="match status" value="2"/>
</dbReference>
<evidence type="ECO:0000313" key="10">
    <source>
        <dbReference type="Proteomes" id="UP000253934"/>
    </source>
</evidence>
<keyword evidence="5 8" id="KW-0812">Transmembrane</keyword>
<proteinExistence type="predicted"/>
<dbReference type="GO" id="GO:0005886">
    <property type="term" value="C:plasma membrane"/>
    <property type="evidence" value="ECO:0007669"/>
    <property type="project" value="UniProtKB-SubCell"/>
</dbReference>
<dbReference type="FunFam" id="1.20.1640.10:FF:000001">
    <property type="entry name" value="Efflux pump membrane transporter"/>
    <property type="match status" value="1"/>
</dbReference>
<evidence type="ECO:0000256" key="7">
    <source>
        <dbReference type="ARBA" id="ARBA00023136"/>
    </source>
</evidence>
<gene>
    <name evidence="9" type="ORF">DCC88_09810</name>
</gene>
<feature type="transmembrane region" description="Helical" evidence="8">
    <location>
        <begin position="432"/>
        <end position="452"/>
    </location>
</feature>
<sequence length="1022" mass="112769">MRNISSLFINRPIGTSLLGALIILAGILAFKLLPVSQLPQIEFPTIVVQAALPGANPTIMASSVTTPLERQLGKISGVSEMTSTSGSGSSRIVLQFDLSRKIDGAANDVQAAINASLNQLPKELPAVPTYRKVNPADAPIMILSLTSDTLKKEQIYDAASSILQQKISQIEGVGQVNIGGSSLPSIRIDLNPHLLNHYGISLENVTQVINQAHSITPKGLFEDDLKSYQIETSPQIFSSHQYNPLIISYKNNSYVTLKDIAKVYDSVEDLKNMGYADGKPAVILIIFKEPGKNVIETVDRIQKEIPQLKSLIHKDIDLTVSLDRTLTIRASLFDVEKTLLISIILVILIVFLFFKDINATIIPCIAIPLSLLGTFIIMFLLGYSLDNLSLMALTIATGFVVDDAIVVLENINRHIELGKTPFQASLIGAKEVVFTIISISISLVAVFIPLLFMDGIVGRFFREFSITLSIAIIVSLFVSIIFTPTMCSKMLKNSRSQNYKINMLSKIYEKSLFWSINHKKTIILVTLLTIFTSVYLYKETPKGFFPQQDTGRIIGAIQTDQNISFINLQKKFTKFIDIIKQDEAIEHVVGYVGGSSANSGNVFISLKPLKDRKVSSDLVIKRLRQKLSTLPAAKIFLQSAQDIVIGGRQGGAQFQFSLSADNLTELKKWTQILTKELATLPGIADINNNQKENGLELFININNQKKSEFNINNNSINKYLYSYFGQKAVATIYKNLNQYRIIMEVDPKFADNTKIIDGVYINNSKNTLVPLNSFSQHHVTNSLLSINHQSSFPSTTLYFNLLPGISLGNIVNQINDSVKTLNLPPTVQASFQGSAKEFQKSLDNQPILILSAIVTVYIILGILYESFIHPITILSTLPSASVGALIALYITKTDLNLIALVGIILLIGIVKKNAIMMIDFAINVQKDNAISSSDAIFKSALLRFRPIMMTTLAAVLGAVPLAFGEGVGSEFRKPLGITIIGGLLFSQLLTLYTTPIIYIYFDKLSEWFKKNKPKVLGNNYEK</sequence>
<dbReference type="Proteomes" id="UP000253934">
    <property type="component" value="Unassembled WGS sequence"/>
</dbReference>
<comment type="caution">
    <text evidence="9">The sequence shown here is derived from an EMBL/GenBank/DDBJ whole genome shotgun (WGS) entry which is preliminary data.</text>
</comment>
<keyword evidence="6 8" id="KW-1133">Transmembrane helix</keyword>
<evidence type="ECO:0000256" key="6">
    <source>
        <dbReference type="ARBA" id="ARBA00022989"/>
    </source>
</evidence>
<evidence type="ECO:0000256" key="3">
    <source>
        <dbReference type="ARBA" id="ARBA00022475"/>
    </source>
</evidence>
<feature type="transmembrane region" description="Helical" evidence="8">
    <location>
        <begin position="897"/>
        <end position="922"/>
    </location>
</feature>
<dbReference type="PANTHER" id="PTHR32063">
    <property type="match status" value="1"/>
</dbReference>
<dbReference type="Pfam" id="PF00873">
    <property type="entry name" value="ACR_tran"/>
    <property type="match status" value="1"/>
</dbReference>
<protein>
    <submittedName>
        <fullName evidence="9">Multidrug transporter subunit MdtC</fullName>
    </submittedName>
</protein>
<feature type="transmembrane region" description="Helical" evidence="8">
    <location>
        <begin position="521"/>
        <end position="537"/>
    </location>
</feature>
<evidence type="ECO:0000256" key="8">
    <source>
        <dbReference type="SAM" id="Phobius"/>
    </source>
</evidence>